<name>I2C1L1_BACAY</name>
<proteinExistence type="predicted"/>
<evidence type="ECO:0000313" key="2">
    <source>
        <dbReference type="EMBL" id="AFJ60535.1"/>
    </source>
</evidence>
<reference evidence="2 3" key="1">
    <citation type="journal article" date="2012" name="J. Biotechnol.">
        <title>Genome sequence of the plant growth promoting strain Bacillus amyloliquefaciens subsp. plantarum B9601-Y2 and expression of mersacidin and other secondary metabolites.</title>
        <authorList>
            <person name="He P."/>
            <person name="Hao K."/>
            <person name="Blom J."/>
            <person name="Ruckert C."/>
            <person name="Vater J."/>
            <person name="Mao Z."/>
            <person name="Wu Y."/>
            <person name="Hou M."/>
            <person name="He P."/>
            <person name="He Y."/>
            <person name="Borriss R."/>
        </authorList>
    </citation>
    <scope>NUCLEOTIDE SEQUENCE [LARGE SCALE GENOMIC DNA]</scope>
    <source>
        <strain evidence="2">Y2</strain>
    </source>
</reference>
<accession>I2C1L1</accession>
<dbReference type="EMBL" id="CP003332">
    <property type="protein sequence ID" value="AFJ60535.1"/>
    <property type="molecule type" value="Genomic_DNA"/>
</dbReference>
<protein>
    <submittedName>
        <fullName evidence="2">Uncharacterized protein</fullName>
    </submittedName>
</protein>
<evidence type="ECO:0000313" key="3">
    <source>
        <dbReference type="Proteomes" id="UP000002878"/>
    </source>
</evidence>
<dbReference type="PATRIC" id="fig|1126211.3.peg.445"/>
<dbReference type="HOGENOM" id="CLU_3339448_0_0_9"/>
<dbReference type="AlphaFoldDB" id="I2C1L1"/>
<feature type="region of interest" description="Disordered" evidence="1">
    <location>
        <begin position="1"/>
        <end position="37"/>
    </location>
</feature>
<evidence type="ECO:0000256" key="1">
    <source>
        <dbReference type="SAM" id="MobiDB-lite"/>
    </source>
</evidence>
<organism evidence="2 3">
    <name type="scientific">Bacillus amyloliquefaciens (strain Y2)</name>
    <name type="common">Bacillus amyloliquefaciens subsp. plantarum (strain B9601-Y2)</name>
    <dbReference type="NCBI Taxonomy" id="1155777"/>
    <lineage>
        <taxon>Bacteria</taxon>
        <taxon>Bacillati</taxon>
        <taxon>Bacillota</taxon>
        <taxon>Bacilli</taxon>
        <taxon>Bacillales</taxon>
        <taxon>Bacillaceae</taxon>
        <taxon>Bacillus</taxon>
        <taxon>Bacillus amyloliquefaciens group</taxon>
    </lineage>
</organism>
<sequence length="37" mass="4211">MKKKDRRLGNPVRRGVRPRSREESGQAASGRLTISPY</sequence>
<dbReference type="KEGG" id="bqy:MUS_0461"/>
<dbReference type="Proteomes" id="UP000002878">
    <property type="component" value="Chromosome"/>
</dbReference>
<gene>
    <name evidence="2" type="ORF">MUS_0461</name>
</gene>